<dbReference type="Pfam" id="PF00438">
    <property type="entry name" value="S-AdoMet_synt_N"/>
    <property type="match status" value="1"/>
</dbReference>
<feature type="region of interest" description="Flexible loop" evidence="10">
    <location>
        <begin position="110"/>
        <end position="120"/>
    </location>
</feature>
<dbReference type="InterPro" id="IPR022629">
    <property type="entry name" value="S-AdoMet_synt_central"/>
</dbReference>
<comment type="function">
    <text evidence="10">Catalyzes the formation of S-adenosylmethionine (AdoMet) from methionine and ATP. The overall synthetic reaction is composed of two sequential steps, AdoMet formation and the subsequent tripolyphosphate hydrolysis which occurs prior to release of AdoMet from the enzyme.</text>
</comment>
<organism evidence="16">
    <name type="scientific">Arthrobacter saudimassiliensis</name>
    <dbReference type="NCBI Taxonomy" id="1461584"/>
    <lineage>
        <taxon>Bacteria</taxon>
        <taxon>Bacillati</taxon>
        <taxon>Actinomycetota</taxon>
        <taxon>Actinomycetes</taxon>
        <taxon>Micrococcales</taxon>
        <taxon>Micrococcaceae</taxon>
        <taxon>Arthrobacter</taxon>
    </lineage>
</organism>
<name>A0A078MS43_9MICC</name>
<dbReference type="GO" id="GO:0005737">
    <property type="term" value="C:cytoplasm"/>
    <property type="evidence" value="ECO:0007669"/>
    <property type="project" value="UniProtKB-SubCell"/>
</dbReference>
<dbReference type="FunFam" id="3.30.300.10:FF:000003">
    <property type="entry name" value="S-adenosylmethionine synthase"/>
    <property type="match status" value="1"/>
</dbReference>
<dbReference type="PATRIC" id="fig|1461584.3.peg.1529"/>
<evidence type="ECO:0000259" key="13">
    <source>
        <dbReference type="Pfam" id="PF00438"/>
    </source>
</evidence>
<feature type="binding site" evidence="10">
    <location>
        <position position="261"/>
    </location>
    <ligand>
        <name>ATP</name>
        <dbReference type="ChEBI" id="CHEBI:30616"/>
        <note>ligand shared between two neighboring subunits</note>
    </ligand>
</feature>
<comment type="subcellular location">
    <subcellularLocation>
        <location evidence="10 11">Cytoplasm</location>
    </subcellularLocation>
</comment>
<feature type="domain" description="S-adenosylmethionine synthetase central" evidence="14">
    <location>
        <begin position="136"/>
        <end position="253"/>
    </location>
</feature>
<dbReference type="HAMAP" id="MF_00086">
    <property type="entry name" value="S_AdoMet_synth1"/>
    <property type="match status" value="1"/>
</dbReference>
<keyword evidence="5 10" id="KW-0479">Metal-binding</keyword>
<keyword evidence="3 10" id="KW-0554">One-carbon metabolism</keyword>
<keyword evidence="7 10" id="KW-0067">ATP-binding</keyword>
<dbReference type="Pfam" id="PF02772">
    <property type="entry name" value="S-AdoMet_synt_M"/>
    <property type="match status" value="1"/>
</dbReference>
<comment type="cofactor">
    <cofactor evidence="10">
        <name>Mg(2+)</name>
        <dbReference type="ChEBI" id="CHEBI:18420"/>
    </cofactor>
    <text evidence="10">Binds 2 divalent ions per subunit.</text>
</comment>
<dbReference type="PROSITE" id="PS00376">
    <property type="entry name" value="ADOMET_SYNTHASE_1"/>
    <property type="match status" value="1"/>
</dbReference>
<dbReference type="GO" id="GO:0000287">
    <property type="term" value="F:magnesium ion binding"/>
    <property type="evidence" value="ECO:0007669"/>
    <property type="project" value="UniProtKB-UniRule"/>
</dbReference>
<feature type="binding site" description="in other chain" evidence="10">
    <location>
        <position position="26"/>
    </location>
    <ligand>
        <name>ATP</name>
        <dbReference type="ChEBI" id="CHEBI:30616"/>
        <note>ligand shared between two neighboring subunits</note>
    </ligand>
</feature>
<evidence type="ECO:0000256" key="1">
    <source>
        <dbReference type="ARBA" id="ARBA00005224"/>
    </source>
</evidence>
<accession>A0A078MS43</accession>
<comment type="catalytic activity">
    <reaction evidence="10">
        <text>L-methionine + ATP + H2O = S-adenosyl-L-methionine + phosphate + diphosphate</text>
        <dbReference type="Rhea" id="RHEA:21080"/>
        <dbReference type="ChEBI" id="CHEBI:15377"/>
        <dbReference type="ChEBI" id="CHEBI:30616"/>
        <dbReference type="ChEBI" id="CHEBI:33019"/>
        <dbReference type="ChEBI" id="CHEBI:43474"/>
        <dbReference type="ChEBI" id="CHEBI:57844"/>
        <dbReference type="ChEBI" id="CHEBI:59789"/>
        <dbReference type="EC" id="2.5.1.6"/>
    </reaction>
</comment>
<dbReference type="PANTHER" id="PTHR11964">
    <property type="entry name" value="S-ADENOSYLMETHIONINE SYNTHETASE"/>
    <property type="match status" value="1"/>
</dbReference>
<comment type="similarity">
    <text evidence="2 10 12">Belongs to the AdoMet synthase family.</text>
</comment>
<comment type="subunit">
    <text evidence="10">Homotetramer; dimer of dimers.</text>
</comment>
<evidence type="ECO:0000256" key="6">
    <source>
        <dbReference type="ARBA" id="ARBA00022741"/>
    </source>
</evidence>
<dbReference type="GO" id="GO:0006730">
    <property type="term" value="P:one-carbon metabolic process"/>
    <property type="evidence" value="ECO:0007669"/>
    <property type="project" value="UniProtKB-KW"/>
</dbReference>
<dbReference type="Gene3D" id="3.30.300.10">
    <property type="match status" value="3"/>
</dbReference>
<dbReference type="InterPro" id="IPR022630">
    <property type="entry name" value="S-AdoMet_synt_C"/>
</dbReference>
<evidence type="ECO:0000256" key="4">
    <source>
        <dbReference type="ARBA" id="ARBA00022679"/>
    </source>
</evidence>
<feature type="binding site" description="in other chain" evidence="10">
    <location>
        <begin position="185"/>
        <end position="187"/>
    </location>
    <ligand>
        <name>ATP</name>
        <dbReference type="ChEBI" id="CHEBI:30616"/>
        <note>ligand shared between two neighboring subunits</note>
    </ligand>
</feature>
<feature type="binding site" evidence="10">
    <location>
        <position position="284"/>
    </location>
    <ligand>
        <name>ATP</name>
        <dbReference type="ChEBI" id="CHEBI:30616"/>
        <note>ligand shared between two neighboring subunits</note>
    </ligand>
</feature>
<keyword evidence="4 10" id="KW-0808">Transferase</keyword>
<dbReference type="NCBIfam" id="TIGR01034">
    <property type="entry name" value="metK"/>
    <property type="match status" value="1"/>
</dbReference>
<sequence>MSLTSPVSTPGSGLRLFTSESVTEGHPDKICDQISDAILDGMLKADPESRVAVETLVTTGLVHVAGEVTTEAYVEIPQLVRDTILGIGYDSSANGFDGARCGVSVSIGQQSPEIASGVFNSVENRSGSPADPNDVQGAGDQGIMFGFASDETGVYMPTPIWLAHRLSEQLSTVRKNGTLPYLRPDGKTQVTIGYDGDRPVSVDSVVISSQHAANVDLGQLRADLAEHVINPVLADTELDTSDVRHILNPGGPFVIGGPVGDAGLTGRKIIVDTYGGFARHGGGAFSGKDPSKVDRSAAYAMRWVAKNVVAAGLARRAEIQIAYAIGMAHPVGIYVETFGTETVDPARIALAIEDVFDLRPLGIINALDLKRPIYQKTAAHGHFGREDPDFTWERTDKAADLRSWFNA</sequence>
<dbReference type="EMBL" id="LN483070">
    <property type="protein sequence ID" value="CEA08202.1"/>
    <property type="molecule type" value="Genomic_DNA"/>
</dbReference>
<evidence type="ECO:0000256" key="5">
    <source>
        <dbReference type="ARBA" id="ARBA00022723"/>
    </source>
</evidence>
<feature type="binding site" description="in other chain" evidence="10">
    <location>
        <begin position="267"/>
        <end position="268"/>
    </location>
    <ligand>
        <name>ATP</name>
        <dbReference type="ChEBI" id="CHEBI:30616"/>
        <note>ligand shared between two neighboring subunits</note>
    </ligand>
</feature>
<keyword evidence="8 10" id="KW-0460">Magnesium</keyword>
<evidence type="ECO:0000256" key="7">
    <source>
        <dbReference type="ARBA" id="ARBA00022840"/>
    </source>
</evidence>
<comment type="caution">
    <text evidence="10">Lacks conserved residue(s) required for the propagation of feature annotation.</text>
</comment>
<evidence type="ECO:0000256" key="10">
    <source>
        <dbReference type="HAMAP-Rule" id="MF_00086"/>
    </source>
</evidence>
<dbReference type="InterPro" id="IPR022636">
    <property type="entry name" value="S-AdoMet_synthetase_sfam"/>
</dbReference>
<feature type="binding site" evidence="10">
    <location>
        <position position="288"/>
    </location>
    <ligand>
        <name>ATP</name>
        <dbReference type="ChEBI" id="CHEBI:30616"/>
        <note>ligand shared between two neighboring subunits</note>
    </ligand>
</feature>
<dbReference type="GO" id="GO:0005524">
    <property type="term" value="F:ATP binding"/>
    <property type="evidence" value="ECO:0007669"/>
    <property type="project" value="UniProtKB-UniRule"/>
</dbReference>
<feature type="domain" description="S-adenosylmethionine synthetase N-terminal" evidence="13">
    <location>
        <begin position="16"/>
        <end position="112"/>
    </location>
</feature>
<dbReference type="EC" id="2.5.1.6" evidence="10"/>
<dbReference type="InterPro" id="IPR022631">
    <property type="entry name" value="ADOMET_SYNTHASE_CS"/>
</dbReference>
<keyword evidence="6 10" id="KW-0547">Nucleotide-binding</keyword>
<evidence type="ECO:0000256" key="12">
    <source>
        <dbReference type="RuleBase" id="RU004462"/>
    </source>
</evidence>
<dbReference type="GO" id="GO:0006556">
    <property type="term" value="P:S-adenosylmethionine biosynthetic process"/>
    <property type="evidence" value="ECO:0007669"/>
    <property type="project" value="UniProtKB-UniRule"/>
</dbReference>
<evidence type="ECO:0000259" key="15">
    <source>
        <dbReference type="Pfam" id="PF02773"/>
    </source>
</evidence>
<feature type="binding site" evidence="10">
    <location>
        <position position="54"/>
    </location>
    <ligand>
        <name>K(+)</name>
        <dbReference type="ChEBI" id="CHEBI:29103"/>
    </ligand>
</feature>
<reference evidence="16" key="1">
    <citation type="submission" date="2014-07" db="EMBL/GenBank/DDBJ databases">
        <authorList>
            <person name="Urmite Genomes Urmite Genomes"/>
        </authorList>
    </citation>
    <scope>NUCLEOTIDE SEQUENCE</scope>
    <source>
        <strain evidence="16">11W110_air</strain>
    </source>
</reference>
<proteinExistence type="inferred from homology"/>
<feature type="domain" description="S-adenosylmethionine synthetase C-terminal" evidence="15">
    <location>
        <begin position="255"/>
        <end position="394"/>
    </location>
</feature>
<dbReference type="GO" id="GO:0004478">
    <property type="term" value="F:methionine adenosyltransferase activity"/>
    <property type="evidence" value="ECO:0007669"/>
    <property type="project" value="UniProtKB-UniRule"/>
</dbReference>
<evidence type="ECO:0000256" key="8">
    <source>
        <dbReference type="ARBA" id="ARBA00022842"/>
    </source>
</evidence>
<keyword evidence="9 10" id="KW-0630">Potassium</keyword>
<dbReference type="SUPFAM" id="SSF55973">
    <property type="entry name" value="S-adenosylmethionine synthetase"/>
    <property type="match status" value="3"/>
</dbReference>
<evidence type="ECO:0000256" key="3">
    <source>
        <dbReference type="ARBA" id="ARBA00022563"/>
    </source>
</evidence>
<feature type="binding site" description="in other chain" evidence="10">
    <location>
        <position position="292"/>
    </location>
    <ligand>
        <name>L-methionine</name>
        <dbReference type="ChEBI" id="CHEBI:57844"/>
        <note>ligand shared between two neighboring subunits</note>
    </ligand>
</feature>
<dbReference type="InterPro" id="IPR022628">
    <property type="entry name" value="S-AdoMet_synt_N"/>
</dbReference>
<dbReference type="Pfam" id="PF02773">
    <property type="entry name" value="S-AdoMet_synt_C"/>
    <property type="match status" value="1"/>
</dbReference>
<feature type="binding site" evidence="10">
    <location>
        <position position="28"/>
    </location>
    <ligand>
        <name>Mg(2+)</name>
        <dbReference type="ChEBI" id="CHEBI:18420"/>
    </ligand>
</feature>
<gene>
    <name evidence="10 16" type="primary">metK</name>
    <name evidence="16" type="ORF">BN1051_01540</name>
</gene>
<evidence type="ECO:0000256" key="2">
    <source>
        <dbReference type="ARBA" id="ARBA00009685"/>
    </source>
</evidence>
<dbReference type="UniPathway" id="UPA00315">
    <property type="reaction ID" value="UER00080"/>
</dbReference>
<dbReference type="InterPro" id="IPR002133">
    <property type="entry name" value="S-AdoMet_synthetase"/>
</dbReference>
<protein>
    <recommendedName>
        <fullName evidence="10">S-adenosylmethionine synthase</fullName>
        <shortName evidence="10">AdoMet synthase</shortName>
        <ecNumber evidence="10">2.5.1.6</ecNumber>
    </recommendedName>
    <alternativeName>
        <fullName evidence="10">MAT</fullName>
    </alternativeName>
    <alternativeName>
        <fullName evidence="10">Methionine adenosyltransferase</fullName>
    </alternativeName>
</protein>
<dbReference type="PIRSF" id="PIRSF000497">
    <property type="entry name" value="MAT"/>
    <property type="match status" value="1"/>
</dbReference>
<dbReference type="CDD" id="cd18079">
    <property type="entry name" value="S-AdoMet_synt"/>
    <property type="match status" value="1"/>
</dbReference>
<comment type="pathway">
    <text evidence="1 10">Amino-acid biosynthesis; S-adenosyl-L-methionine biosynthesis; S-adenosyl-L-methionine from L-methionine: step 1/1.</text>
</comment>
<evidence type="ECO:0000256" key="9">
    <source>
        <dbReference type="ARBA" id="ARBA00022958"/>
    </source>
</evidence>
<evidence type="ECO:0000313" key="16">
    <source>
        <dbReference type="EMBL" id="CEA08202.1"/>
    </source>
</evidence>
<feature type="binding site" description="in other chain" evidence="10">
    <location>
        <position position="67"/>
    </location>
    <ligand>
        <name>L-methionine</name>
        <dbReference type="ChEBI" id="CHEBI:57844"/>
        <note>ligand shared between two neighboring subunits</note>
    </ligand>
</feature>
<keyword evidence="10" id="KW-0963">Cytoplasm</keyword>
<evidence type="ECO:0000256" key="11">
    <source>
        <dbReference type="RuleBase" id="RU000542"/>
    </source>
</evidence>
<evidence type="ECO:0000259" key="14">
    <source>
        <dbReference type="Pfam" id="PF02772"/>
    </source>
</evidence>
<dbReference type="PROSITE" id="PS00377">
    <property type="entry name" value="ADOMET_SYNTHASE_2"/>
    <property type="match status" value="1"/>
</dbReference>
<feature type="binding site" description="in other chain" evidence="10">
    <location>
        <position position="110"/>
    </location>
    <ligand>
        <name>L-methionine</name>
        <dbReference type="ChEBI" id="CHEBI:57844"/>
        <note>ligand shared between two neighboring subunits</note>
    </ligand>
</feature>
<feature type="binding site" evidence="10">
    <location>
        <position position="261"/>
    </location>
    <ligand>
        <name>L-methionine</name>
        <dbReference type="ChEBI" id="CHEBI:57844"/>
        <note>ligand shared between two neighboring subunits</note>
    </ligand>
</feature>
<comment type="cofactor">
    <cofactor evidence="10">
        <name>K(+)</name>
        <dbReference type="ChEBI" id="CHEBI:29103"/>
    </cofactor>
    <text evidence="10">Binds 1 potassium ion per subunit.</text>
</comment>
<dbReference type="AlphaFoldDB" id="A0A078MS43"/>